<name>A0A4Z2CYV8_SCHJA</name>
<keyword evidence="2" id="KW-1185">Reference proteome</keyword>
<evidence type="ECO:0000313" key="2">
    <source>
        <dbReference type="Proteomes" id="UP000311919"/>
    </source>
</evidence>
<gene>
    <name evidence="1" type="ORF">EWB00_006286</name>
</gene>
<dbReference type="EMBL" id="SKCS01000395">
    <property type="protein sequence ID" value="TNN09364.1"/>
    <property type="molecule type" value="Genomic_DNA"/>
</dbReference>
<comment type="caution">
    <text evidence="1">The sequence shown here is derived from an EMBL/GenBank/DDBJ whole genome shotgun (WGS) entry which is preliminary data.</text>
</comment>
<accession>A0A4Z2CYV8</accession>
<dbReference type="Proteomes" id="UP000311919">
    <property type="component" value="Unassembled WGS sequence"/>
</dbReference>
<evidence type="ECO:0000313" key="1">
    <source>
        <dbReference type="EMBL" id="TNN09364.1"/>
    </source>
</evidence>
<dbReference type="AlphaFoldDB" id="A0A4Z2CYV8"/>
<sequence length="74" mass="8569">MTLQYSPEKCFGAEMMHAMELYLYYKSCICNMLLQSFNTTVKKGFTQKNQVVNIISFLLLSHLESTCDEASRNM</sequence>
<organism evidence="1 2">
    <name type="scientific">Schistosoma japonicum</name>
    <name type="common">Blood fluke</name>
    <dbReference type="NCBI Taxonomy" id="6182"/>
    <lineage>
        <taxon>Eukaryota</taxon>
        <taxon>Metazoa</taxon>
        <taxon>Spiralia</taxon>
        <taxon>Lophotrochozoa</taxon>
        <taxon>Platyhelminthes</taxon>
        <taxon>Trematoda</taxon>
        <taxon>Digenea</taxon>
        <taxon>Strigeidida</taxon>
        <taxon>Schistosomatoidea</taxon>
        <taxon>Schistosomatidae</taxon>
        <taxon>Schistosoma</taxon>
    </lineage>
</organism>
<reference evidence="1 2" key="1">
    <citation type="submission" date="2019-03" db="EMBL/GenBank/DDBJ databases">
        <title>An improved genome assembly of the fluke Schistosoma japonicum.</title>
        <authorList>
            <person name="Hu W."/>
            <person name="Luo F."/>
            <person name="Yin M."/>
            <person name="Mo X."/>
            <person name="Sun C."/>
            <person name="Wu Q."/>
            <person name="Zhu B."/>
            <person name="Xiang M."/>
            <person name="Wang J."/>
            <person name="Wang Y."/>
            <person name="Zhang T."/>
            <person name="Xu B."/>
            <person name="Zheng H."/>
            <person name="Feng Z."/>
        </authorList>
    </citation>
    <scope>NUCLEOTIDE SEQUENCE [LARGE SCALE GENOMIC DNA]</scope>
    <source>
        <strain evidence="1">HuSjv2</strain>
        <tissue evidence="1">Worms</tissue>
    </source>
</reference>
<proteinExistence type="predicted"/>
<protein>
    <submittedName>
        <fullName evidence="1">Uncharacterized protein</fullName>
    </submittedName>
</protein>